<name>A0A848J4F9_9BACT</name>
<dbReference type="EMBL" id="JABBNU010000003">
    <property type="protein sequence ID" value="NMM48052.1"/>
    <property type="molecule type" value="Genomic_DNA"/>
</dbReference>
<keyword evidence="3" id="KW-1003">Cell membrane</keyword>
<feature type="transmembrane region" description="Helical" evidence="7">
    <location>
        <begin position="42"/>
        <end position="68"/>
    </location>
</feature>
<comment type="caution">
    <text evidence="8">The sequence shown here is derived from an EMBL/GenBank/DDBJ whole genome shotgun (WGS) entry which is preliminary data.</text>
</comment>
<keyword evidence="4 7" id="KW-0812">Transmembrane</keyword>
<protein>
    <submittedName>
        <fullName evidence="8">Lipopolysaccharide biosynthesis protein</fullName>
    </submittedName>
</protein>
<evidence type="ECO:0000256" key="6">
    <source>
        <dbReference type="ARBA" id="ARBA00023136"/>
    </source>
</evidence>
<dbReference type="Proteomes" id="UP000559010">
    <property type="component" value="Unassembled WGS sequence"/>
</dbReference>
<evidence type="ECO:0000313" key="9">
    <source>
        <dbReference type="Proteomes" id="UP000559010"/>
    </source>
</evidence>
<feature type="transmembrane region" description="Helical" evidence="7">
    <location>
        <begin position="80"/>
        <end position="103"/>
    </location>
</feature>
<feature type="transmembrane region" description="Helical" evidence="7">
    <location>
        <begin position="12"/>
        <end position="36"/>
    </location>
</feature>
<proteinExistence type="inferred from homology"/>
<feature type="transmembrane region" description="Helical" evidence="7">
    <location>
        <begin position="284"/>
        <end position="307"/>
    </location>
</feature>
<evidence type="ECO:0000256" key="3">
    <source>
        <dbReference type="ARBA" id="ARBA00022475"/>
    </source>
</evidence>
<accession>A0A848J4F9</accession>
<evidence type="ECO:0000256" key="2">
    <source>
        <dbReference type="ARBA" id="ARBA00007430"/>
    </source>
</evidence>
<dbReference type="RefSeq" id="WP_169679228.1">
    <property type="nucleotide sequence ID" value="NZ_JABBNU010000003.1"/>
</dbReference>
<feature type="transmembrane region" description="Helical" evidence="7">
    <location>
        <begin position="174"/>
        <end position="191"/>
    </location>
</feature>
<feature type="transmembrane region" description="Helical" evidence="7">
    <location>
        <begin position="440"/>
        <end position="458"/>
    </location>
</feature>
<feature type="transmembrane region" description="Helical" evidence="7">
    <location>
        <begin position="382"/>
        <end position="403"/>
    </location>
</feature>
<keyword evidence="9" id="KW-1185">Reference proteome</keyword>
<evidence type="ECO:0000256" key="5">
    <source>
        <dbReference type="ARBA" id="ARBA00022989"/>
    </source>
</evidence>
<reference evidence="8 9" key="1">
    <citation type="submission" date="2020-04" db="EMBL/GenBank/DDBJ databases">
        <title>Flammeovirgaceae bacterium KN852 isolated from deep sea.</title>
        <authorList>
            <person name="Zhang D.-C."/>
        </authorList>
    </citation>
    <scope>NUCLEOTIDE SEQUENCE [LARGE SCALE GENOMIC DNA]</scope>
    <source>
        <strain evidence="8 9">KN852</strain>
    </source>
</reference>
<dbReference type="InterPro" id="IPR050833">
    <property type="entry name" value="Poly_Biosynth_Transport"/>
</dbReference>
<gene>
    <name evidence="8" type="ORF">HH304_06550</name>
</gene>
<dbReference type="CDD" id="cd13127">
    <property type="entry name" value="MATE_tuaB_like"/>
    <property type="match status" value="1"/>
</dbReference>
<feature type="transmembrane region" description="Helical" evidence="7">
    <location>
        <begin position="319"/>
        <end position="338"/>
    </location>
</feature>
<feature type="transmembrane region" description="Helical" evidence="7">
    <location>
        <begin position="359"/>
        <end position="376"/>
    </location>
</feature>
<evidence type="ECO:0000256" key="1">
    <source>
        <dbReference type="ARBA" id="ARBA00004651"/>
    </source>
</evidence>
<evidence type="ECO:0000256" key="7">
    <source>
        <dbReference type="SAM" id="Phobius"/>
    </source>
</evidence>
<dbReference type="Pfam" id="PF13440">
    <property type="entry name" value="Polysacc_synt_3"/>
    <property type="match status" value="1"/>
</dbReference>
<feature type="transmembrane region" description="Helical" evidence="7">
    <location>
        <begin position="415"/>
        <end position="434"/>
    </location>
</feature>
<feature type="transmembrane region" description="Helical" evidence="7">
    <location>
        <begin position="147"/>
        <end position="168"/>
    </location>
</feature>
<organism evidence="8 9">
    <name type="scientific">Marinigracilibium pacificum</name>
    <dbReference type="NCBI Taxonomy" id="2729599"/>
    <lineage>
        <taxon>Bacteria</taxon>
        <taxon>Pseudomonadati</taxon>
        <taxon>Bacteroidota</taxon>
        <taxon>Cytophagia</taxon>
        <taxon>Cytophagales</taxon>
        <taxon>Flammeovirgaceae</taxon>
        <taxon>Marinigracilibium</taxon>
    </lineage>
</organism>
<sequence length="479" mass="54697">MKSIKGRTTFAFLWDFFGTVLNQGSSFIISIFLARLLSPADFGLVGMSLVFITISQVFVDVGLSSALIQNKSNSNLTYNSVFYFNVSAGIILTLVFYVISPLIADFYNNEEIENLVKWLSLIFISNSFGQVQIAILKRDLNFKALTLRLLIANIIGGALGVISAFYGFGVYSLVIQQLTVAIISTILLWYYSEWKPGIEFSYNEIRKLSSFSLFVFFDRFISSLFLRLDVLIIGKVFSANMLGFYSRASSLRDQVTKYSSSSLTKVFFPVLSNLQDNKNAYEEIYFKVLSIISFLSYLITGVLFFLGPDIIIFLFGEKWIPSIGIFQILVLAICNRPLNAMMVNAYLSKGKSGMNFKIGLLRKVFQLIPLSIAVFYGLNEFLVGYVLVSYLIILLNIYFVNVNLGLSAKIHLRKIFEGIGPLIIFILLFNYFQFEFFWQRVLYTFFFILVYIIFNMIINNDGLKYIKYNFVQVILKKLV</sequence>
<feature type="transmembrane region" description="Helical" evidence="7">
    <location>
        <begin position="115"/>
        <end position="135"/>
    </location>
</feature>
<keyword evidence="6 7" id="KW-0472">Membrane</keyword>
<evidence type="ECO:0000256" key="4">
    <source>
        <dbReference type="ARBA" id="ARBA00022692"/>
    </source>
</evidence>
<evidence type="ECO:0000313" key="8">
    <source>
        <dbReference type="EMBL" id="NMM48052.1"/>
    </source>
</evidence>
<comment type="similarity">
    <text evidence="2">Belongs to the polysaccharide synthase family.</text>
</comment>
<keyword evidence="5 7" id="KW-1133">Transmembrane helix</keyword>
<dbReference type="AlphaFoldDB" id="A0A848J4F9"/>
<dbReference type="PANTHER" id="PTHR30250">
    <property type="entry name" value="PST FAMILY PREDICTED COLANIC ACID TRANSPORTER"/>
    <property type="match status" value="1"/>
</dbReference>
<dbReference type="PANTHER" id="PTHR30250:SF10">
    <property type="entry name" value="LIPOPOLYSACCHARIDE BIOSYNTHESIS PROTEIN WZXC"/>
    <property type="match status" value="1"/>
</dbReference>
<comment type="subcellular location">
    <subcellularLocation>
        <location evidence="1">Cell membrane</location>
        <topology evidence="1">Multi-pass membrane protein</topology>
    </subcellularLocation>
</comment>
<dbReference type="GO" id="GO:0005886">
    <property type="term" value="C:plasma membrane"/>
    <property type="evidence" value="ECO:0007669"/>
    <property type="project" value="UniProtKB-SubCell"/>
</dbReference>